<dbReference type="RefSeq" id="WP_346751253.1">
    <property type="nucleotide sequence ID" value="NZ_JAUJEA010000002.1"/>
</dbReference>
<proteinExistence type="predicted"/>
<sequence>MKQWMIIFLLAAFLLGCNRAYYKRKSYYKWFETSQFDNLWDERGSPIGSADFRYATPKLKPRNVMLYISKHFDKQPIGKKGAFICAIDSLSVVGNTVESRPKYSDFTNEERKIIIKALNKLKWKPEIANGRLRHSKVQVYLKFD</sequence>
<keyword evidence="2" id="KW-1185">Reference proteome</keyword>
<organism evidence="1 2">
    <name type="scientific">Splendidivirga corallicola</name>
    <dbReference type="NCBI Taxonomy" id="3051826"/>
    <lineage>
        <taxon>Bacteria</taxon>
        <taxon>Pseudomonadati</taxon>
        <taxon>Bacteroidota</taxon>
        <taxon>Cytophagia</taxon>
        <taxon>Cytophagales</taxon>
        <taxon>Splendidivirgaceae</taxon>
        <taxon>Splendidivirga</taxon>
    </lineage>
</organism>
<evidence type="ECO:0000313" key="1">
    <source>
        <dbReference type="EMBL" id="MDN5201227.1"/>
    </source>
</evidence>
<reference evidence="1" key="1">
    <citation type="submission" date="2023-06" db="EMBL/GenBank/DDBJ databases">
        <title>Genomic of Parafulvivirga corallium.</title>
        <authorList>
            <person name="Wang G."/>
        </authorList>
    </citation>
    <scope>NUCLEOTIDE SEQUENCE</scope>
    <source>
        <strain evidence="1">BMA10</strain>
    </source>
</reference>
<evidence type="ECO:0000313" key="2">
    <source>
        <dbReference type="Proteomes" id="UP001172082"/>
    </source>
</evidence>
<accession>A0ABT8KMH1</accession>
<protein>
    <recommendedName>
        <fullName evidence="3">TonB C-terminal domain-containing protein</fullName>
    </recommendedName>
</protein>
<gene>
    <name evidence="1" type="ORF">QQ008_07635</name>
</gene>
<evidence type="ECO:0008006" key="3">
    <source>
        <dbReference type="Google" id="ProtNLM"/>
    </source>
</evidence>
<dbReference type="EMBL" id="JAUJEA010000002">
    <property type="protein sequence ID" value="MDN5201227.1"/>
    <property type="molecule type" value="Genomic_DNA"/>
</dbReference>
<name>A0ABT8KMH1_9BACT</name>
<dbReference type="PROSITE" id="PS51257">
    <property type="entry name" value="PROKAR_LIPOPROTEIN"/>
    <property type="match status" value="1"/>
</dbReference>
<comment type="caution">
    <text evidence="1">The sequence shown here is derived from an EMBL/GenBank/DDBJ whole genome shotgun (WGS) entry which is preliminary data.</text>
</comment>
<dbReference type="Proteomes" id="UP001172082">
    <property type="component" value="Unassembled WGS sequence"/>
</dbReference>